<reference evidence="1" key="1">
    <citation type="submission" date="2010-08" db="EMBL/GenBank/DDBJ databases">
        <authorList>
            <person name="Weinstock G."/>
            <person name="Sodergren E."/>
            <person name="Clifton S."/>
            <person name="Fulton L."/>
            <person name="Fulton B."/>
            <person name="Courtney L."/>
            <person name="Fronick C."/>
            <person name="Harrison M."/>
            <person name="Strong C."/>
            <person name="Farmer C."/>
            <person name="Delahaunty K."/>
            <person name="Markovic C."/>
            <person name="Hall O."/>
            <person name="Minx P."/>
            <person name="Tomlinson C."/>
            <person name="Mitreva M."/>
            <person name="Hou S."/>
            <person name="Chen J."/>
            <person name="Wollam A."/>
            <person name="Pepin K.H."/>
            <person name="Johnson M."/>
            <person name="Bhonagiri V."/>
            <person name="Zhang X."/>
            <person name="Suruliraj S."/>
            <person name="Warren W."/>
            <person name="Chinwalla A."/>
            <person name="Mardis E.R."/>
            <person name="Wilson R.K."/>
        </authorList>
    </citation>
    <scope>NUCLEOTIDE SEQUENCE [LARGE SCALE GENOMIC DNA]</scope>
    <source>
        <strain evidence="1">HL044PA1</strain>
    </source>
</reference>
<sequence length="103" mass="11310">MLTFGNAVLEVPQMIPTTYCSRILQIAGQRSLADDNSFVCQPARQLGLGRDMLSTDQGTNTRQSCRPGRENRFVATAGQRYGLLTHIADTMIVSIHVDPAGMR</sequence>
<evidence type="ECO:0000313" key="1">
    <source>
        <dbReference type="EMBL" id="EFS93236.1"/>
    </source>
</evidence>
<evidence type="ECO:0000313" key="2">
    <source>
        <dbReference type="Proteomes" id="UP000003179"/>
    </source>
</evidence>
<comment type="caution">
    <text evidence="1">The sequence shown here is derived from an EMBL/GenBank/DDBJ whole genome shotgun (WGS) entry which is preliminary data.</text>
</comment>
<gene>
    <name evidence="1" type="ORF">HMPREF9607_00448</name>
</gene>
<dbReference type="Proteomes" id="UP000003179">
    <property type="component" value="Unassembled WGS sequence"/>
</dbReference>
<name>A0ABP2KC78_9ACTN</name>
<proteinExistence type="predicted"/>
<accession>A0ABP2KC78</accession>
<dbReference type="EMBL" id="ADZU01000011">
    <property type="protein sequence ID" value="EFS93236.1"/>
    <property type="molecule type" value="Genomic_DNA"/>
</dbReference>
<protein>
    <submittedName>
        <fullName evidence="1">Uncharacterized protein</fullName>
    </submittedName>
</protein>
<keyword evidence="2" id="KW-1185">Reference proteome</keyword>
<organism evidence="1 2">
    <name type="scientific">Cutibacterium modestum HL044PA1</name>
    <dbReference type="NCBI Taxonomy" id="765109"/>
    <lineage>
        <taxon>Bacteria</taxon>
        <taxon>Bacillati</taxon>
        <taxon>Actinomycetota</taxon>
        <taxon>Actinomycetes</taxon>
        <taxon>Propionibacteriales</taxon>
        <taxon>Propionibacteriaceae</taxon>
        <taxon>Cutibacterium</taxon>
        <taxon>Cutibacterium modestum</taxon>
    </lineage>
</organism>